<feature type="region of interest" description="Disordered" evidence="4">
    <location>
        <begin position="492"/>
        <end position="514"/>
    </location>
</feature>
<dbReference type="PANTHER" id="PTHR32370">
    <property type="entry name" value="OS12G0117600 PROTEIN"/>
    <property type="match status" value="1"/>
</dbReference>
<proteinExistence type="inferred from homology"/>
<evidence type="ECO:0000259" key="5">
    <source>
        <dbReference type="PROSITE" id="PS50097"/>
    </source>
</evidence>
<keyword evidence="2" id="KW-0833">Ubl conjugation pathway</keyword>
<dbReference type="Pfam" id="PF00651">
    <property type="entry name" value="BTB"/>
    <property type="match status" value="1"/>
</dbReference>
<dbReference type="InterPro" id="IPR000210">
    <property type="entry name" value="BTB/POZ_dom"/>
</dbReference>
<evidence type="ECO:0000313" key="8">
    <source>
        <dbReference type="Proteomes" id="UP000639772"/>
    </source>
</evidence>
<dbReference type="CDD" id="cd18312">
    <property type="entry name" value="BTB_POZ_NPY3-like"/>
    <property type="match status" value="1"/>
</dbReference>
<sequence length="592" mass="65345">MKFMKLGSKPDSFQTDCNNIWYVATELVSDIVVTVGDVKFCLHKFPLLSKSGLLQKMVAAADENIDEIQIPDIPGGPAAFEICAKFCYGMTVTLNAHNVVVVRCAAEYLQMHEAMEKGNLIYKIDVFLKTSVFRNWRDSIIVLQTTRAFLPLSEDLNLVSQCVDLIASKACTDASKVVWSYTYSRRKLSENCITKPQSVPRDWWVEDLCELDLGFYSRVMTTIKEKQRIPGEVIGEALKAYTYKKLPGFGKGGLSEMCYDMESELLLEMIVGILPSGKSAVSCNFLLRLLRAARFLHCNEAVQNDLIKKIGRRLDETMVSELMFPVLEGESTKHDVEIVLKIVRESVIIDREIGAELREMKEDLISDSRKIAVGKLVDGYLAEIAKDSNLPISKFIELANMVPGEARTVHDGLYHAIDLYLKEHPELSKSEKKKLCGVMDCRKISAEACAHVVQNERLPLRMVVQVLFFEQLRAASTAAACNACSGTIEIGSGSNGSSRSALTEEIPASRPTSADDLKFSKSVVMTGGDSHDKGIGKVKSIAMPKKILGKLLSSKGQRGSRGGDSDTTGSPELAKPVETKSTPPRNARHSVS</sequence>
<dbReference type="SUPFAM" id="SSF54695">
    <property type="entry name" value="POZ domain"/>
    <property type="match status" value="1"/>
</dbReference>
<evidence type="ECO:0000256" key="1">
    <source>
        <dbReference type="ARBA" id="ARBA00004906"/>
    </source>
</evidence>
<dbReference type="OrthoDB" id="624345at2759"/>
<dbReference type="SMART" id="SM00225">
    <property type="entry name" value="BTB"/>
    <property type="match status" value="1"/>
</dbReference>
<organism evidence="7 8">
    <name type="scientific">Vanilla planifolia</name>
    <name type="common">Vanilla</name>
    <dbReference type="NCBI Taxonomy" id="51239"/>
    <lineage>
        <taxon>Eukaryota</taxon>
        <taxon>Viridiplantae</taxon>
        <taxon>Streptophyta</taxon>
        <taxon>Embryophyta</taxon>
        <taxon>Tracheophyta</taxon>
        <taxon>Spermatophyta</taxon>
        <taxon>Magnoliopsida</taxon>
        <taxon>Liliopsida</taxon>
        <taxon>Asparagales</taxon>
        <taxon>Orchidaceae</taxon>
        <taxon>Vanilloideae</taxon>
        <taxon>Vanilleae</taxon>
        <taxon>Vanilla</taxon>
    </lineage>
</organism>
<protein>
    <submittedName>
        <fullName evidence="7">Uncharacterized protein</fullName>
    </submittedName>
</protein>
<dbReference type="Proteomes" id="UP000639772">
    <property type="component" value="Unassembled WGS sequence"/>
</dbReference>
<evidence type="ECO:0000256" key="2">
    <source>
        <dbReference type="ARBA" id="ARBA00022786"/>
    </source>
</evidence>
<feature type="region of interest" description="Disordered" evidence="4">
    <location>
        <begin position="549"/>
        <end position="592"/>
    </location>
</feature>
<dbReference type="InterPro" id="IPR011333">
    <property type="entry name" value="SKP1/BTB/POZ_sf"/>
</dbReference>
<accession>A0A835PJ62</accession>
<gene>
    <name evidence="7" type="ORF">HPP92_026368</name>
</gene>
<dbReference type="EMBL" id="JADCNM010000074">
    <property type="protein sequence ID" value="KAG0451212.1"/>
    <property type="molecule type" value="Genomic_DNA"/>
</dbReference>
<reference evidence="7 8" key="1">
    <citation type="journal article" date="2020" name="Nat. Food">
        <title>A phased Vanilla planifolia genome enables genetic improvement of flavour and production.</title>
        <authorList>
            <person name="Hasing T."/>
            <person name="Tang H."/>
            <person name="Brym M."/>
            <person name="Khazi F."/>
            <person name="Huang T."/>
            <person name="Chambers A.H."/>
        </authorList>
    </citation>
    <scope>NUCLEOTIDE SEQUENCE [LARGE SCALE GENOMIC DNA]</scope>
    <source>
        <tissue evidence="7">Leaf</tissue>
    </source>
</reference>
<dbReference type="Gene3D" id="3.30.710.10">
    <property type="entry name" value="Potassium Channel Kv1.1, Chain A"/>
    <property type="match status" value="1"/>
</dbReference>
<comment type="pathway">
    <text evidence="1">Protein modification; protein ubiquitination.</text>
</comment>
<dbReference type="InterPro" id="IPR027356">
    <property type="entry name" value="NPH3_dom"/>
</dbReference>
<evidence type="ECO:0000313" key="7">
    <source>
        <dbReference type="EMBL" id="KAG0451212.1"/>
    </source>
</evidence>
<evidence type="ECO:0000256" key="4">
    <source>
        <dbReference type="SAM" id="MobiDB-lite"/>
    </source>
</evidence>
<dbReference type="PROSITE" id="PS51649">
    <property type="entry name" value="NPH3"/>
    <property type="match status" value="1"/>
</dbReference>
<dbReference type="UniPathway" id="UPA00143"/>
<dbReference type="PROSITE" id="PS50097">
    <property type="entry name" value="BTB"/>
    <property type="match status" value="1"/>
</dbReference>
<dbReference type="InterPro" id="IPR043454">
    <property type="entry name" value="NPH3/RPT2-like"/>
</dbReference>
<name>A0A835PJ62_VANPL</name>
<dbReference type="Pfam" id="PF03000">
    <property type="entry name" value="NPH3"/>
    <property type="match status" value="1"/>
</dbReference>
<dbReference type="AlphaFoldDB" id="A0A835PJ62"/>
<feature type="domain" description="NPH3" evidence="6">
    <location>
        <begin position="202"/>
        <end position="473"/>
    </location>
</feature>
<comment type="caution">
    <text evidence="7">The sequence shown here is derived from an EMBL/GenBank/DDBJ whole genome shotgun (WGS) entry which is preliminary data.</text>
</comment>
<feature type="domain" description="BTB" evidence="5">
    <location>
        <begin position="29"/>
        <end position="96"/>
    </location>
</feature>
<comment type="similarity">
    <text evidence="3">Belongs to the NPH3 family.</text>
</comment>
<evidence type="ECO:0000259" key="6">
    <source>
        <dbReference type="PROSITE" id="PS51649"/>
    </source>
</evidence>
<dbReference type="GO" id="GO:0016567">
    <property type="term" value="P:protein ubiquitination"/>
    <property type="evidence" value="ECO:0007669"/>
    <property type="project" value="UniProtKB-UniPathway"/>
</dbReference>
<evidence type="ECO:0000256" key="3">
    <source>
        <dbReference type="PROSITE-ProRule" id="PRU00982"/>
    </source>
</evidence>